<reference evidence="10 11" key="1">
    <citation type="submission" date="2023-12" db="EMBL/GenBank/DDBJ databases">
        <title>Denitrificimonas halotolerans sp. nov.,a novel species isolated from landfill leachate.</title>
        <authorList>
            <person name="Wang S."/>
        </authorList>
    </citation>
    <scope>NUCLEOTIDE SEQUENCE [LARGE SCALE GENOMIC DNA]</scope>
    <source>
        <strain evidence="10 11">JX-1</strain>
    </source>
</reference>
<proteinExistence type="inferred from homology"/>
<feature type="domain" description="DUF883" evidence="8">
    <location>
        <begin position="11"/>
        <end position="59"/>
    </location>
</feature>
<comment type="caution">
    <text evidence="10">The sequence shown here is derived from an EMBL/GenBank/DDBJ whole genome shotgun (WGS) entry which is preliminary data.</text>
</comment>
<name>A0ABU5GQB0_9GAMM</name>
<keyword evidence="11" id="KW-1185">Reference proteome</keyword>
<evidence type="ECO:0000259" key="8">
    <source>
        <dbReference type="Pfam" id="PF05957"/>
    </source>
</evidence>
<evidence type="ECO:0000313" key="10">
    <source>
        <dbReference type="EMBL" id="MDY7219186.1"/>
    </source>
</evidence>
<accession>A0ABU5GQB0</accession>
<dbReference type="Pfam" id="PF19029">
    <property type="entry name" value="DUF883_C"/>
    <property type="match status" value="1"/>
</dbReference>
<dbReference type="InterPro" id="IPR010279">
    <property type="entry name" value="YqjD/ElaB"/>
</dbReference>
<sequence length="104" mass="11549">MAKKNINTDNDQLLAEFKALVSDTEQLLQHSVELSGDKAEELREQINSSLQRARKALGSTEHALRERGKEAIHSSEEYVREHPLQSLAIGAGVGFLLGLLVSRR</sequence>
<dbReference type="EMBL" id="JAXIVU010000006">
    <property type="protein sequence ID" value="MDY7219186.1"/>
    <property type="molecule type" value="Genomic_DNA"/>
</dbReference>
<dbReference type="PANTHER" id="PTHR35893">
    <property type="entry name" value="INNER MEMBRANE PROTEIN-RELATED"/>
    <property type="match status" value="1"/>
</dbReference>
<dbReference type="InterPro" id="IPR043605">
    <property type="entry name" value="DUF883_C"/>
</dbReference>
<evidence type="ECO:0000256" key="7">
    <source>
        <dbReference type="ARBA" id="ARBA00023136"/>
    </source>
</evidence>
<comment type="similarity">
    <text evidence="2">Belongs to the ElaB/YgaM/YqjD family.</text>
</comment>
<organism evidence="10 11">
    <name type="scientific">Denitrificimonas halotolerans</name>
    <dbReference type="NCBI Taxonomy" id="3098930"/>
    <lineage>
        <taxon>Bacteria</taxon>
        <taxon>Pseudomonadati</taxon>
        <taxon>Pseudomonadota</taxon>
        <taxon>Gammaproteobacteria</taxon>
        <taxon>Pseudomonadales</taxon>
        <taxon>Pseudomonadaceae</taxon>
        <taxon>Denitrificimonas</taxon>
    </lineage>
</organism>
<dbReference type="Proteomes" id="UP001294570">
    <property type="component" value="Unassembled WGS sequence"/>
</dbReference>
<protein>
    <submittedName>
        <fullName evidence="10">YqjD family protein</fullName>
    </submittedName>
</protein>
<dbReference type="RefSeq" id="WP_321553281.1">
    <property type="nucleotide sequence ID" value="NZ_JAXIVU010000006.1"/>
</dbReference>
<evidence type="ECO:0000259" key="9">
    <source>
        <dbReference type="Pfam" id="PF19029"/>
    </source>
</evidence>
<evidence type="ECO:0000256" key="6">
    <source>
        <dbReference type="ARBA" id="ARBA00022989"/>
    </source>
</evidence>
<evidence type="ECO:0000256" key="5">
    <source>
        <dbReference type="ARBA" id="ARBA00022692"/>
    </source>
</evidence>
<evidence type="ECO:0000256" key="2">
    <source>
        <dbReference type="ARBA" id="ARBA00010423"/>
    </source>
</evidence>
<evidence type="ECO:0000256" key="4">
    <source>
        <dbReference type="ARBA" id="ARBA00022519"/>
    </source>
</evidence>
<feature type="domain" description="DUF883" evidence="9">
    <location>
        <begin position="76"/>
        <end position="104"/>
    </location>
</feature>
<keyword evidence="5" id="KW-0812">Transmembrane</keyword>
<keyword evidence="3" id="KW-1003">Cell membrane</keyword>
<dbReference type="InterPro" id="IPR043604">
    <property type="entry name" value="DUF883_N"/>
</dbReference>
<keyword evidence="7" id="KW-0472">Membrane</keyword>
<dbReference type="PANTHER" id="PTHR35893:SF3">
    <property type="entry name" value="INNER MEMBRANE PROTEIN"/>
    <property type="match status" value="1"/>
</dbReference>
<comment type="subcellular location">
    <subcellularLocation>
        <location evidence="1">Cell inner membrane</location>
        <topology evidence="1">Single-pass membrane protein</topology>
    </subcellularLocation>
</comment>
<keyword evidence="6" id="KW-1133">Transmembrane helix</keyword>
<dbReference type="Pfam" id="PF05957">
    <property type="entry name" value="DUF883"/>
    <property type="match status" value="1"/>
</dbReference>
<evidence type="ECO:0000256" key="1">
    <source>
        <dbReference type="ARBA" id="ARBA00004377"/>
    </source>
</evidence>
<keyword evidence="4" id="KW-0997">Cell inner membrane</keyword>
<evidence type="ECO:0000313" key="11">
    <source>
        <dbReference type="Proteomes" id="UP001294570"/>
    </source>
</evidence>
<evidence type="ECO:0000256" key="3">
    <source>
        <dbReference type="ARBA" id="ARBA00022475"/>
    </source>
</evidence>
<gene>
    <name evidence="10" type="ORF">TOI97_06340</name>
</gene>